<dbReference type="SUPFAM" id="SSF56235">
    <property type="entry name" value="N-terminal nucleophile aminohydrolases (Ntn hydrolases)"/>
    <property type="match status" value="1"/>
</dbReference>
<dbReference type="AlphaFoldDB" id="A0A975TVG2"/>
<proteinExistence type="inferred from homology"/>
<dbReference type="PIRSF" id="PIRSF001589">
    <property type="entry name" value="Asn_synthetase_glu-h"/>
    <property type="match status" value="1"/>
</dbReference>
<dbReference type="EMBL" id="JAIMBW010000001">
    <property type="protein sequence ID" value="MBY4891628.1"/>
    <property type="molecule type" value="Genomic_DNA"/>
</dbReference>
<evidence type="ECO:0000256" key="5">
    <source>
        <dbReference type="ARBA" id="ARBA00022840"/>
    </source>
</evidence>
<keyword evidence="12" id="KW-1185">Reference proteome</keyword>
<dbReference type="Gene3D" id="3.40.50.620">
    <property type="entry name" value="HUPs"/>
    <property type="match status" value="2"/>
</dbReference>
<evidence type="ECO:0000259" key="9">
    <source>
        <dbReference type="Pfam" id="PF13537"/>
    </source>
</evidence>
<dbReference type="Gene3D" id="3.60.20.10">
    <property type="entry name" value="Glutamine Phosphoribosylpyrophosphate, subunit 1, domain 1"/>
    <property type="match status" value="1"/>
</dbReference>
<dbReference type="Pfam" id="PF13537">
    <property type="entry name" value="GATase_7"/>
    <property type="match status" value="1"/>
</dbReference>
<dbReference type="RefSeq" id="WP_257891484.1">
    <property type="nucleotide sequence ID" value="NZ_JAIMBW010000001.1"/>
</dbReference>
<dbReference type="GO" id="GO:0006529">
    <property type="term" value="P:asparagine biosynthetic process"/>
    <property type="evidence" value="ECO:0007669"/>
    <property type="project" value="InterPro"/>
</dbReference>
<feature type="domain" description="Asparagine synthetase" evidence="8">
    <location>
        <begin position="241"/>
        <end position="589"/>
    </location>
</feature>
<evidence type="ECO:0000256" key="4">
    <source>
        <dbReference type="ARBA" id="ARBA00022741"/>
    </source>
</evidence>
<dbReference type="InterPro" id="IPR017932">
    <property type="entry name" value="GATase_2_dom"/>
</dbReference>
<reference evidence="11 12" key="1">
    <citation type="submission" date="2021-07" db="EMBL/GenBank/DDBJ databases">
        <title>Karlodiniumbacter phycospheric gen. nov., sp. nov., a phycosphere bacterium isolated from karlodinium veneficum.</title>
        <authorList>
            <person name="Peng Y."/>
            <person name="Jiang L."/>
            <person name="Lee J."/>
        </authorList>
    </citation>
    <scope>NUCLEOTIDE SEQUENCE</scope>
    <source>
        <strain evidence="11 12">N5</strain>
    </source>
</reference>
<comment type="pathway">
    <text evidence="1">Amino-acid biosynthesis; L-asparagine biosynthesis; L-asparagine from L-aspartate (L-Gln route): step 1/1.</text>
</comment>
<dbReference type="Proteomes" id="UP000693972">
    <property type="component" value="Unassembled WGS sequence"/>
</dbReference>
<name>A0A975TVG2_9RHOB</name>
<organism evidence="11">
    <name type="scientific">Gymnodinialimonas phycosphaerae</name>
    <dbReference type="NCBI Taxonomy" id="2841589"/>
    <lineage>
        <taxon>Bacteria</taxon>
        <taxon>Pseudomonadati</taxon>
        <taxon>Pseudomonadota</taxon>
        <taxon>Alphaproteobacteria</taxon>
        <taxon>Rhodobacterales</taxon>
        <taxon>Paracoccaceae</taxon>
        <taxon>Gymnodinialimonas</taxon>
    </lineage>
</organism>
<dbReference type="InterPro" id="IPR006426">
    <property type="entry name" value="Asn_synth_AEB"/>
</dbReference>
<dbReference type="InterPro" id="IPR051786">
    <property type="entry name" value="ASN_synthetase/amidase"/>
</dbReference>
<keyword evidence="5 7" id="KW-0067">ATP-binding</keyword>
<evidence type="ECO:0000313" key="12">
    <source>
        <dbReference type="Proteomes" id="UP000693972"/>
    </source>
</evidence>
<sequence>MFACIFVRAARANPQDHATPEALLHALTPFEPADVQGHWSNEHLMMVQALTWNTPEQRFENAPEVCATTGRVIVSWVRLDNRTELCAALHLRDAPDLTDPQIILSAHQTWGEGCVDQLEGDFSFVLYNPEKNNVFCARDSLGTRPFYYVLTDEVFVAATSLVALRALRTPFKAPSQKWIALFVANMNWAQTEAAYEGVSKLAPAHHMTVARDASTGPKRYFNFDLSAPHATRRDPIWVERYRDLFDRVVKDRARSAYLVGAESSAGLDSSSIVAQLVRVLPHDRADFHCFGMMQMVDEVALLPATSAMCDIRHTHIVTRPEMLALNASFQRALRTIGHPAEHGQMLLHPSFFTIGASLGIRTMVSGFGGDEVVTSYAGGLFDDLQAQKAYGTLLQELPGTGAMRLARLAKRLMRGASNPFERERERVRAKLAASCLRDDVLEDMGLRDQVEAWLNPTGLTPTLNAWTGLLPGFTHGRTARLESTALFAASHRVDYRFPMLDRRLIQQFFATPAIEKRHRDMGRYLHRRAMMGRVPDQILWQKTKDMGTHLGGRPNIAPRTVTPFAALPEVLRSLVDARKYDALMARCGPQNKADAPADLSSEFSLWQLDQLTAWL</sequence>
<evidence type="ECO:0000259" key="8">
    <source>
        <dbReference type="Pfam" id="PF00733"/>
    </source>
</evidence>
<evidence type="ECO:0000313" key="10">
    <source>
        <dbReference type="EMBL" id="MBY4891628.1"/>
    </source>
</evidence>
<gene>
    <name evidence="10" type="ORF">KUL25_02480</name>
    <name evidence="11" type="ORF">KUL25_02485</name>
</gene>
<feature type="domain" description="Glutamine amidotransferase type-2" evidence="9">
    <location>
        <begin position="74"/>
        <end position="165"/>
    </location>
</feature>
<dbReference type="SUPFAM" id="SSF52402">
    <property type="entry name" value="Adenine nucleotide alpha hydrolases-like"/>
    <property type="match status" value="1"/>
</dbReference>
<feature type="binding site" evidence="7">
    <location>
        <position position="99"/>
    </location>
    <ligand>
        <name>L-glutamine</name>
        <dbReference type="ChEBI" id="CHEBI:58359"/>
    </ligand>
</feature>
<evidence type="ECO:0000256" key="6">
    <source>
        <dbReference type="ARBA" id="ARBA00048741"/>
    </source>
</evidence>
<dbReference type="GO" id="GO:0004066">
    <property type="term" value="F:asparagine synthase (glutamine-hydrolyzing) activity"/>
    <property type="evidence" value="ECO:0007669"/>
    <property type="project" value="UniProtKB-EC"/>
</dbReference>
<dbReference type="InterPro" id="IPR029055">
    <property type="entry name" value="Ntn_hydrolases_N"/>
</dbReference>
<dbReference type="Pfam" id="PF00733">
    <property type="entry name" value="Asn_synthase"/>
    <property type="match status" value="1"/>
</dbReference>
<evidence type="ECO:0000256" key="3">
    <source>
        <dbReference type="ARBA" id="ARBA00012737"/>
    </source>
</evidence>
<dbReference type="GO" id="GO:0005524">
    <property type="term" value="F:ATP binding"/>
    <property type="evidence" value="ECO:0007669"/>
    <property type="project" value="UniProtKB-KW"/>
</dbReference>
<dbReference type="PANTHER" id="PTHR43284">
    <property type="entry name" value="ASPARAGINE SYNTHETASE (GLUTAMINE-HYDROLYZING)"/>
    <property type="match status" value="1"/>
</dbReference>
<dbReference type="PANTHER" id="PTHR43284:SF1">
    <property type="entry name" value="ASPARAGINE SYNTHETASE"/>
    <property type="match status" value="1"/>
</dbReference>
<comment type="similarity">
    <text evidence="2">Belongs to the asparagine synthetase family.</text>
</comment>
<evidence type="ECO:0000256" key="2">
    <source>
        <dbReference type="ARBA" id="ARBA00005752"/>
    </source>
</evidence>
<accession>A0A975TVG2</accession>
<protein>
    <recommendedName>
        <fullName evidence="3">asparagine synthase (glutamine-hydrolyzing)</fullName>
        <ecNumber evidence="3">6.3.5.4</ecNumber>
    </recommendedName>
</protein>
<dbReference type="InterPro" id="IPR014729">
    <property type="entry name" value="Rossmann-like_a/b/a_fold"/>
</dbReference>
<keyword evidence="4 7" id="KW-0547">Nucleotide-binding</keyword>
<evidence type="ECO:0000313" key="11">
    <source>
        <dbReference type="EMBL" id="QXL88413.1"/>
    </source>
</evidence>
<evidence type="ECO:0000256" key="1">
    <source>
        <dbReference type="ARBA" id="ARBA00005187"/>
    </source>
</evidence>
<evidence type="ECO:0000256" key="7">
    <source>
        <dbReference type="PIRSR" id="PIRSR001589-2"/>
    </source>
</evidence>
<comment type="catalytic activity">
    <reaction evidence="6">
        <text>L-aspartate + L-glutamine + ATP + H2O = L-asparagine + L-glutamate + AMP + diphosphate + H(+)</text>
        <dbReference type="Rhea" id="RHEA:12228"/>
        <dbReference type="ChEBI" id="CHEBI:15377"/>
        <dbReference type="ChEBI" id="CHEBI:15378"/>
        <dbReference type="ChEBI" id="CHEBI:29985"/>
        <dbReference type="ChEBI" id="CHEBI:29991"/>
        <dbReference type="ChEBI" id="CHEBI:30616"/>
        <dbReference type="ChEBI" id="CHEBI:33019"/>
        <dbReference type="ChEBI" id="CHEBI:58048"/>
        <dbReference type="ChEBI" id="CHEBI:58359"/>
        <dbReference type="ChEBI" id="CHEBI:456215"/>
        <dbReference type="EC" id="6.3.5.4"/>
    </reaction>
</comment>
<dbReference type="EC" id="6.3.5.4" evidence="3"/>
<dbReference type="EMBL" id="CP078073">
    <property type="protein sequence ID" value="QXL88413.1"/>
    <property type="molecule type" value="Genomic_DNA"/>
</dbReference>
<dbReference type="InterPro" id="IPR001962">
    <property type="entry name" value="Asn_synthase"/>
</dbReference>